<gene>
    <name evidence="2" type="ORF">HSB1_43900</name>
</gene>
<dbReference type="Proteomes" id="UP000007813">
    <property type="component" value="Unassembled WGS sequence"/>
</dbReference>
<name>J3JD84_9EURY</name>
<evidence type="ECO:0000313" key="3">
    <source>
        <dbReference type="Proteomes" id="UP000007813"/>
    </source>
</evidence>
<reference evidence="2 3" key="1">
    <citation type="journal article" date="2012" name="J. Bacteriol.">
        <title>Draft Genome Sequence of the Extremely Halophilic Archaeon Halogranum salarium B-1T.</title>
        <authorList>
            <person name="Kim K.K."/>
            <person name="Lee K.C."/>
            <person name="Lee J.S."/>
        </authorList>
    </citation>
    <scope>NUCLEOTIDE SEQUENCE [LARGE SCALE GENOMIC DNA]</scope>
    <source>
        <strain evidence="2 3">B-1</strain>
    </source>
</reference>
<evidence type="ECO:0000313" key="2">
    <source>
        <dbReference type="EMBL" id="EJN57269.1"/>
    </source>
</evidence>
<protein>
    <submittedName>
        <fullName evidence="2">Uncharacterized protein</fullName>
    </submittedName>
</protein>
<accession>J3JD84</accession>
<dbReference type="EMBL" id="ALJD01000015">
    <property type="protein sequence ID" value="EJN57269.1"/>
    <property type="molecule type" value="Genomic_DNA"/>
</dbReference>
<proteinExistence type="predicted"/>
<dbReference type="AlphaFoldDB" id="J3JD84"/>
<feature type="region of interest" description="Disordered" evidence="1">
    <location>
        <begin position="1"/>
        <end position="26"/>
    </location>
</feature>
<comment type="caution">
    <text evidence="2">The sequence shown here is derived from an EMBL/GenBank/DDBJ whole genome shotgun (WGS) entry which is preliminary data.</text>
</comment>
<feature type="compositionally biased region" description="Polar residues" evidence="1">
    <location>
        <begin position="14"/>
        <end position="26"/>
    </location>
</feature>
<evidence type="ECO:0000256" key="1">
    <source>
        <dbReference type="SAM" id="MobiDB-lite"/>
    </source>
</evidence>
<sequence length="51" mass="5906">MQAKAVADRRLLFSHTTQENPQDTSGQHLLHMFYQQETEFVVTAVHTCYVP</sequence>
<feature type="compositionally biased region" description="Basic and acidic residues" evidence="1">
    <location>
        <begin position="1"/>
        <end position="11"/>
    </location>
</feature>
<organism evidence="2 3">
    <name type="scientific">Halogranum salarium B-1</name>
    <dbReference type="NCBI Taxonomy" id="1210908"/>
    <lineage>
        <taxon>Archaea</taxon>
        <taxon>Methanobacteriati</taxon>
        <taxon>Methanobacteriota</taxon>
        <taxon>Stenosarchaea group</taxon>
        <taxon>Halobacteria</taxon>
        <taxon>Halobacteriales</taxon>
        <taxon>Haloferacaceae</taxon>
    </lineage>
</organism>